<gene>
    <name evidence="3" type="ORF">VN24_02500</name>
</gene>
<dbReference type="Pfam" id="PF00989">
    <property type="entry name" value="PAS"/>
    <property type="match status" value="1"/>
</dbReference>
<dbReference type="InterPro" id="IPR052020">
    <property type="entry name" value="Cyclic_di-GMP/3'3'-cGAMP_PDE"/>
</dbReference>
<dbReference type="Gene3D" id="1.10.3210.10">
    <property type="entry name" value="Hypothetical protein af1432"/>
    <property type="match status" value="1"/>
</dbReference>
<evidence type="ECO:0000259" key="1">
    <source>
        <dbReference type="PROSITE" id="PS50112"/>
    </source>
</evidence>
<dbReference type="GO" id="GO:0006355">
    <property type="term" value="P:regulation of DNA-templated transcription"/>
    <property type="evidence" value="ECO:0007669"/>
    <property type="project" value="InterPro"/>
</dbReference>
<dbReference type="PANTHER" id="PTHR45228:SF8">
    <property type="entry name" value="TWO-COMPONENT RESPONSE REGULATOR-RELATED"/>
    <property type="match status" value="1"/>
</dbReference>
<dbReference type="NCBIfam" id="TIGR00229">
    <property type="entry name" value="sensory_box"/>
    <property type="match status" value="1"/>
</dbReference>
<dbReference type="PANTHER" id="PTHR45228">
    <property type="entry name" value="CYCLIC DI-GMP PHOSPHODIESTERASE TM_0186-RELATED"/>
    <property type="match status" value="1"/>
</dbReference>
<dbReference type="InterPro" id="IPR013767">
    <property type="entry name" value="PAS_fold"/>
</dbReference>
<dbReference type="PATRIC" id="fig|1126833.4.peg.555"/>
<reference evidence="4" key="2">
    <citation type="submission" date="2015-03" db="EMBL/GenBank/DDBJ databases">
        <title>Genome sequence of Paenibacillus beijingensis strain DSM 24997T.</title>
        <authorList>
            <person name="Kwak Y."/>
            <person name="Shin J.-H."/>
        </authorList>
    </citation>
    <scope>NUCLEOTIDE SEQUENCE [LARGE SCALE GENOMIC DNA]</scope>
    <source>
        <strain evidence="4">DSM 24997</strain>
    </source>
</reference>
<evidence type="ECO:0000313" key="4">
    <source>
        <dbReference type="Proteomes" id="UP000032633"/>
    </source>
</evidence>
<dbReference type="CDD" id="cd00077">
    <property type="entry name" value="HDc"/>
    <property type="match status" value="1"/>
</dbReference>
<dbReference type="InterPro" id="IPR035965">
    <property type="entry name" value="PAS-like_dom_sf"/>
</dbReference>
<keyword evidence="3" id="KW-0418">Kinase</keyword>
<evidence type="ECO:0000313" key="3">
    <source>
        <dbReference type="EMBL" id="AJY73706.1"/>
    </source>
</evidence>
<feature type="domain" description="PAS" evidence="1">
    <location>
        <begin position="1"/>
        <end position="58"/>
    </location>
</feature>
<dbReference type="GO" id="GO:0016301">
    <property type="term" value="F:kinase activity"/>
    <property type="evidence" value="ECO:0007669"/>
    <property type="project" value="UniProtKB-KW"/>
</dbReference>
<reference evidence="3 4" key="1">
    <citation type="journal article" date="2015" name="J. Biotechnol.">
        <title>Complete genome sequence of Paenibacillus beijingensis 7188(T) (=DSM 24997(T)), a novel rhizobacterium from jujube garden soil.</title>
        <authorList>
            <person name="Kwak Y."/>
            <person name="Shin J.H."/>
        </authorList>
    </citation>
    <scope>NUCLEOTIDE SEQUENCE [LARGE SCALE GENOMIC DNA]</scope>
    <source>
        <strain evidence="3 4">DSM 24997</strain>
    </source>
</reference>
<dbReference type="OrthoDB" id="9759601at2"/>
<dbReference type="RefSeq" id="WP_045669141.1">
    <property type="nucleotide sequence ID" value="NZ_CP011058.1"/>
</dbReference>
<dbReference type="HOGENOM" id="CLU_000445_92_13_9"/>
<name>A0A0D5NEP9_9BACL</name>
<dbReference type="EMBL" id="CP011058">
    <property type="protein sequence ID" value="AJY73706.1"/>
    <property type="molecule type" value="Genomic_DNA"/>
</dbReference>
<dbReference type="CDD" id="cd00130">
    <property type="entry name" value="PAS"/>
    <property type="match status" value="1"/>
</dbReference>
<proteinExistence type="predicted"/>
<dbReference type="KEGG" id="pbj:VN24_02500"/>
<protein>
    <submittedName>
        <fullName evidence="3">Histidine kinase</fullName>
    </submittedName>
</protein>
<feature type="domain" description="HD-GYP" evidence="2">
    <location>
        <begin position="125"/>
        <end position="333"/>
    </location>
</feature>
<dbReference type="SUPFAM" id="SSF109604">
    <property type="entry name" value="HD-domain/PDEase-like"/>
    <property type="match status" value="1"/>
</dbReference>
<dbReference type="STRING" id="1126833.VN24_02500"/>
<dbReference type="SUPFAM" id="SSF55785">
    <property type="entry name" value="PYP-like sensor domain (PAS domain)"/>
    <property type="match status" value="1"/>
</dbReference>
<keyword evidence="4" id="KW-1185">Reference proteome</keyword>
<evidence type="ECO:0000259" key="2">
    <source>
        <dbReference type="PROSITE" id="PS51832"/>
    </source>
</evidence>
<dbReference type="PROSITE" id="PS51832">
    <property type="entry name" value="HD_GYP"/>
    <property type="match status" value="1"/>
</dbReference>
<dbReference type="SMART" id="SM00091">
    <property type="entry name" value="PAS"/>
    <property type="match status" value="1"/>
</dbReference>
<dbReference type="InterPro" id="IPR037522">
    <property type="entry name" value="HD_GYP_dom"/>
</dbReference>
<dbReference type="AlphaFoldDB" id="A0A0D5NEP9"/>
<organism evidence="3 4">
    <name type="scientific">Paenibacillus beijingensis</name>
    <dbReference type="NCBI Taxonomy" id="1126833"/>
    <lineage>
        <taxon>Bacteria</taxon>
        <taxon>Bacillati</taxon>
        <taxon>Bacillota</taxon>
        <taxon>Bacilli</taxon>
        <taxon>Bacillales</taxon>
        <taxon>Paenibacillaceae</taxon>
        <taxon>Paenibacillus</taxon>
    </lineage>
</organism>
<dbReference type="Gene3D" id="3.30.450.20">
    <property type="entry name" value="PAS domain"/>
    <property type="match status" value="1"/>
</dbReference>
<dbReference type="PROSITE" id="PS50112">
    <property type="entry name" value="PAS"/>
    <property type="match status" value="1"/>
</dbReference>
<sequence length="333" mass="38337">MISPLQPFLHLADAVIITDEEHYILAVNETYEKITGYSSHQIIGKKASVLRSTYTPEETYIHMKKALRSGSPWSGVFTNRRQTKQLWHSSITITPFTVEGATYFIGVFRELEQLDRGYYLDEYRVGRIQESLLKVLAISCEIRDPGIESHLLRVQQMTEMLVVRHNERLDLRLPPQNLSLITHSSILHDIGKSSIPEGILYKPGPLADYERTIIEMHTLIGVDIVDKIYAELDDELFENELSTAKNIILYHHERWDGLGYPHRLQGPRIPLEARIVSVVDVFDALTTKRPYKEKWDVKTAVQYLQEHKNKQFDPDIVDSFVSLYEDGTLAVSC</sequence>
<accession>A0A0D5NEP9</accession>
<keyword evidence="3" id="KW-0808">Transferase</keyword>
<dbReference type="Proteomes" id="UP000032633">
    <property type="component" value="Chromosome"/>
</dbReference>
<dbReference type="SMART" id="SM00471">
    <property type="entry name" value="HDc"/>
    <property type="match status" value="1"/>
</dbReference>
<dbReference type="InterPro" id="IPR000014">
    <property type="entry name" value="PAS"/>
</dbReference>
<dbReference type="InterPro" id="IPR003607">
    <property type="entry name" value="HD/PDEase_dom"/>
</dbReference>
<dbReference type="Pfam" id="PF13487">
    <property type="entry name" value="HD_5"/>
    <property type="match status" value="1"/>
</dbReference>